<evidence type="ECO:0000313" key="3">
    <source>
        <dbReference type="EMBL" id="MEK8031570.1"/>
    </source>
</evidence>
<evidence type="ECO:0000259" key="2">
    <source>
        <dbReference type="PROSITE" id="PS51175"/>
    </source>
</evidence>
<feature type="signal peptide" evidence="1">
    <location>
        <begin position="1"/>
        <end position="29"/>
    </location>
</feature>
<dbReference type="InterPro" id="IPR008979">
    <property type="entry name" value="Galactose-bd-like_sf"/>
</dbReference>
<gene>
    <name evidence="3" type="ORF">AACH06_12145</name>
</gene>
<proteinExistence type="predicted"/>
<dbReference type="RefSeq" id="WP_341425960.1">
    <property type="nucleotide sequence ID" value="NZ_JBBUTG010000006.1"/>
</dbReference>
<keyword evidence="4" id="KW-1185">Reference proteome</keyword>
<dbReference type="SUPFAM" id="SSF48208">
    <property type="entry name" value="Six-hairpin glycosidases"/>
    <property type="match status" value="1"/>
</dbReference>
<keyword evidence="3" id="KW-0378">Hydrolase</keyword>
<dbReference type="SUPFAM" id="SSF49785">
    <property type="entry name" value="Galactose-binding domain-like"/>
    <property type="match status" value="1"/>
</dbReference>
<dbReference type="CDD" id="cd04083">
    <property type="entry name" value="CBM35_Lmo2446-like"/>
    <property type="match status" value="1"/>
</dbReference>
<dbReference type="GO" id="GO:0016787">
    <property type="term" value="F:hydrolase activity"/>
    <property type="evidence" value="ECO:0007669"/>
    <property type="project" value="UniProtKB-KW"/>
</dbReference>
<dbReference type="Gene3D" id="1.50.10.10">
    <property type="match status" value="1"/>
</dbReference>
<evidence type="ECO:0000313" key="4">
    <source>
        <dbReference type="Proteomes" id="UP001371218"/>
    </source>
</evidence>
<comment type="caution">
    <text evidence="3">The sequence shown here is derived from an EMBL/GenBank/DDBJ whole genome shotgun (WGS) entry which is preliminary data.</text>
</comment>
<dbReference type="Gene3D" id="2.60.120.260">
    <property type="entry name" value="Galactose-binding domain-like"/>
    <property type="match status" value="1"/>
</dbReference>
<name>A0ABU9BNN4_9BURK</name>
<dbReference type="Proteomes" id="UP001371218">
    <property type="component" value="Unassembled WGS sequence"/>
</dbReference>
<dbReference type="EMBL" id="JBBUTG010000006">
    <property type="protein sequence ID" value="MEK8031570.1"/>
    <property type="molecule type" value="Genomic_DNA"/>
</dbReference>
<dbReference type="InterPro" id="IPR054491">
    <property type="entry name" value="MGH1-like_GH"/>
</dbReference>
<dbReference type="InterPro" id="IPR012341">
    <property type="entry name" value="6hp_glycosidase-like_sf"/>
</dbReference>
<evidence type="ECO:0000256" key="1">
    <source>
        <dbReference type="SAM" id="SignalP"/>
    </source>
</evidence>
<accession>A0ABU9BNN4</accession>
<organism evidence="3 4">
    <name type="scientific">Ideonella lacteola</name>
    <dbReference type="NCBI Taxonomy" id="2984193"/>
    <lineage>
        <taxon>Bacteria</taxon>
        <taxon>Pseudomonadati</taxon>
        <taxon>Pseudomonadota</taxon>
        <taxon>Betaproteobacteria</taxon>
        <taxon>Burkholderiales</taxon>
        <taxon>Sphaerotilaceae</taxon>
        <taxon>Ideonella</taxon>
    </lineage>
</organism>
<sequence>MIHRACLSRARLVHVCLAAVAAAATSAHAAQPQLQFANPKSELLFGRAYQRALENVFTINQKPALPQDLDSGLLTGSPPMRIRAGGGYPDVWTRDASVNSWNAISLMEPELASNTLWAVVDRRPDGQLIVQQDGQWWDQVIWISAAWNHYLLRGDEGFLAHAYQAAVNTMAARRAANYDSRLGLFKGPSFFNDGISAYPSPPADDNESRGVGAGDYPATSEEMVLSTNAVYYSAYRSLAAMARATGAPQADIDGYDAMADSLKKNINDRLWQPHRSSYGFLLHQGDGLDGIVDDHQEGTGVSFAVIFGIANAKRAAQVVSHTTVDPWGIVDVSPDLPRYSPQKPGRHNAIVWPVVQGYWADAAARVKRQDLFAKEVARLAKLGSNHSGFFEIYNRHTGIVDGGWQGGFHWGSERDQTWSASAYLRMFFTNVFGLRPDTKGLAFDPILPVGWGNITATNVRYRQANLTIKLSGAGQTIASFKLDGVAHEARLPTSLQGNHTVEIQLKGGVDGDRDDDGVVDSADDCADEAGASDVNGCPSPSLLEAEDAFNSNGPMVANEHAGYSGRGFVEGPRVPGASMDFTIHRRNAPAKRYAVSVRYANGYGDARTLSLYVGGAKVGQLRFSPTGGWNQWADLPAGTFEVSGKTSHLVLRWDDGDNGLMNVDSVSLRPAP</sequence>
<dbReference type="InterPro" id="IPR008928">
    <property type="entry name" value="6-hairpin_glycosidase_sf"/>
</dbReference>
<dbReference type="Gene3D" id="2.60.420.10">
    <property type="entry name" value="Maltose phosphorylase, domain 3"/>
    <property type="match status" value="1"/>
</dbReference>
<dbReference type="Pfam" id="PF22422">
    <property type="entry name" value="MGH1-like_GH"/>
    <property type="match status" value="1"/>
</dbReference>
<keyword evidence="1" id="KW-0732">Signal</keyword>
<protein>
    <submittedName>
        <fullName evidence="3">Glycosyl hydrolase family 65 protein</fullName>
    </submittedName>
</protein>
<reference evidence="3 4" key="1">
    <citation type="submission" date="2024-04" db="EMBL/GenBank/DDBJ databases">
        <title>Novel species of the genus Ideonella isolated from streams.</title>
        <authorList>
            <person name="Lu H."/>
        </authorList>
    </citation>
    <scope>NUCLEOTIDE SEQUENCE [LARGE SCALE GENOMIC DNA]</scope>
    <source>
        <strain evidence="3 4">DXS29W</strain>
    </source>
</reference>
<feature type="chain" id="PRO_5045569872" evidence="1">
    <location>
        <begin position="30"/>
        <end position="672"/>
    </location>
</feature>
<feature type="domain" description="CBM6" evidence="2">
    <location>
        <begin position="541"/>
        <end position="669"/>
    </location>
</feature>
<dbReference type="InterPro" id="IPR005084">
    <property type="entry name" value="CBM6"/>
</dbReference>
<dbReference type="PROSITE" id="PS51175">
    <property type="entry name" value="CBM6"/>
    <property type="match status" value="1"/>
</dbReference>